<proteinExistence type="predicted"/>
<comment type="caution">
    <text evidence="1">The sequence shown here is derived from an EMBL/GenBank/DDBJ whole genome shotgun (WGS) entry which is preliminary data.</text>
</comment>
<reference evidence="1 2" key="1">
    <citation type="submission" date="2019-03" db="EMBL/GenBank/DDBJ databases">
        <title>Bradyrhizobium diversity isolated from nodules of Chamaecrista fasciculata.</title>
        <authorList>
            <person name="Klepa M.S."/>
            <person name="Urquiaga M.O."/>
            <person name="Hungria M."/>
            <person name="Delamuta J.R."/>
        </authorList>
    </citation>
    <scope>NUCLEOTIDE SEQUENCE [LARGE SCALE GENOMIC DNA]</scope>
    <source>
        <strain evidence="1 2">CNPSo 3448</strain>
    </source>
</reference>
<gene>
    <name evidence="1" type="ORF">E4K65_44465</name>
</gene>
<evidence type="ECO:0000313" key="2">
    <source>
        <dbReference type="Proteomes" id="UP000297966"/>
    </source>
</evidence>
<dbReference type="InterPro" id="IPR032581">
    <property type="entry name" value="DUF4917"/>
</dbReference>
<keyword evidence="2" id="KW-1185">Reference proteome</keyword>
<evidence type="ECO:0000313" key="1">
    <source>
        <dbReference type="EMBL" id="TFV36939.1"/>
    </source>
</evidence>
<dbReference type="Proteomes" id="UP000297966">
    <property type="component" value="Unassembled WGS sequence"/>
</dbReference>
<dbReference type="Pfam" id="PF16263">
    <property type="entry name" value="DUF4917"/>
    <property type="match status" value="1"/>
</dbReference>
<name>A0A4Y9L2A2_9BRAD</name>
<dbReference type="OrthoDB" id="828244at2"/>
<dbReference type="RefSeq" id="WP_135179473.1">
    <property type="nucleotide sequence ID" value="NZ_SPQT01000057.1"/>
</dbReference>
<dbReference type="AlphaFoldDB" id="A0A4Y9L2A2"/>
<sequence>MTTIVEWAAIQKHFSQGLIIGNGASIGISDRFNYPSLYQAAQDGNFLTDDTRAVFTSFDSTDFELVLRRLWQATLVNKALQIDNKPVDEAYVEVRKSLISTVHAIHPAYDEVKKHFPAMGSFLKGFQTVTSTNYDLMLYWAAMWNNDNGLGRWFKDALIMADGKATLRDDWQVLRQPYQADGATLYFYPHGNLCLGTEAEGSEIKIAAGGENLLQTITERWEQGVVTPLFVSEGTTAHKLAAIRRSNYLSRVHIEVLGSLGDAVAFYGLGFWPQDEHLIQRATKQAKNVAVSVYRGDQSLIDRASSALKNAGVEKITFFDAESPGAWISA</sequence>
<accession>A0A4Y9L2A2</accession>
<dbReference type="EMBL" id="SPQT01000057">
    <property type="protein sequence ID" value="TFV36939.1"/>
    <property type="molecule type" value="Genomic_DNA"/>
</dbReference>
<protein>
    <submittedName>
        <fullName evidence="1">DUF4917 family protein</fullName>
    </submittedName>
</protein>
<organism evidence="1 2">
    <name type="scientific">Bradyrhizobium niftali</name>
    <dbReference type="NCBI Taxonomy" id="2560055"/>
    <lineage>
        <taxon>Bacteria</taxon>
        <taxon>Pseudomonadati</taxon>
        <taxon>Pseudomonadota</taxon>
        <taxon>Alphaproteobacteria</taxon>
        <taxon>Hyphomicrobiales</taxon>
        <taxon>Nitrobacteraceae</taxon>
        <taxon>Bradyrhizobium</taxon>
    </lineage>
</organism>